<dbReference type="SMART" id="SM00355">
    <property type="entry name" value="ZnF_C2H2"/>
    <property type="match status" value="9"/>
</dbReference>
<dbReference type="Proteomes" id="UP000515158">
    <property type="component" value="Unplaced"/>
</dbReference>
<protein>
    <submittedName>
        <fullName evidence="9 10">Uncharacterized protein LOC117642032</fullName>
    </submittedName>
</protein>
<evidence type="ECO:0000313" key="9">
    <source>
        <dbReference type="RefSeq" id="XP_034235703.1"/>
    </source>
</evidence>
<dbReference type="InterPro" id="IPR036236">
    <property type="entry name" value="Znf_C2H2_sf"/>
</dbReference>
<keyword evidence="3 5" id="KW-0863">Zinc-finger</keyword>
<dbReference type="GO" id="GO:0003712">
    <property type="term" value="F:transcription coregulator activity"/>
    <property type="evidence" value="ECO:0007669"/>
    <property type="project" value="TreeGrafter"/>
</dbReference>
<dbReference type="PANTHER" id="PTHR46179">
    <property type="entry name" value="ZINC FINGER PROTEIN"/>
    <property type="match status" value="1"/>
</dbReference>
<keyword evidence="2" id="KW-0677">Repeat</keyword>
<dbReference type="Pfam" id="PF00096">
    <property type="entry name" value="zf-C2H2"/>
    <property type="match status" value="3"/>
</dbReference>
<name>A0A6P8ZJP3_THRPL</name>
<dbReference type="PROSITE" id="PS00028">
    <property type="entry name" value="ZINC_FINGER_C2H2_1"/>
    <property type="match status" value="9"/>
</dbReference>
<feature type="domain" description="C2H2-type" evidence="7">
    <location>
        <begin position="517"/>
        <end position="546"/>
    </location>
</feature>
<dbReference type="AlphaFoldDB" id="A0A6P8ZJP3"/>
<dbReference type="PANTHER" id="PTHR46179:SF26">
    <property type="entry name" value="ZINC FINGER PROTEIN 423 HOMOLOG"/>
    <property type="match status" value="1"/>
</dbReference>
<dbReference type="RefSeq" id="XP_034235703.1">
    <property type="nucleotide sequence ID" value="XM_034379812.1"/>
</dbReference>
<feature type="domain" description="C2H2-type" evidence="7">
    <location>
        <begin position="729"/>
        <end position="758"/>
    </location>
</feature>
<feature type="domain" description="C2H2-type" evidence="7">
    <location>
        <begin position="699"/>
        <end position="728"/>
    </location>
</feature>
<dbReference type="Gene3D" id="3.30.160.60">
    <property type="entry name" value="Classic Zinc Finger"/>
    <property type="match status" value="7"/>
</dbReference>
<dbReference type="GO" id="GO:0006357">
    <property type="term" value="P:regulation of transcription by RNA polymerase II"/>
    <property type="evidence" value="ECO:0007669"/>
    <property type="project" value="TreeGrafter"/>
</dbReference>
<feature type="region of interest" description="Disordered" evidence="6">
    <location>
        <begin position="236"/>
        <end position="259"/>
    </location>
</feature>
<keyword evidence="4" id="KW-0862">Zinc</keyword>
<accession>A0A6P8ZJP3</accession>
<feature type="domain" description="C2H2-type" evidence="7">
    <location>
        <begin position="487"/>
        <end position="516"/>
    </location>
</feature>
<dbReference type="RefSeq" id="XP_034235704.1">
    <property type="nucleotide sequence ID" value="XM_034379813.1"/>
</dbReference>
<evidence type="ECO:0000256" key="2">
    <source>
        <dbReference type="ARBA" id="ARBA00022737"/>
    </source>
</evidence>
<dbReference type="InterPro" id="IPR013087">
    <property type="entry name" value="Znf_C2H2_type"/>
</dbReference>
<feature type="compositionally biased region" description="Polar residues" evidence="6">
    <location>
        <begin position="236"/>
        <end position="245"/>
    </location>
</feature>
<evidence type="ECO:0000313" key="10">
    <source>
        <dbReference type="RefSeq" id="XP_034235704.1"/>
    </source>
</evidence>
<evidence type="ECO:0000256" key="3">
    <source>
        <dbReference type="ARBA" id="ARBA00022771"/>
    </source>
</evidence>
<reference evidence="9 10" key="1">
    <citation type="submission" date="2025-04" db="UniProtKB">
        <authorList>
            <consortium name="RefSeq"/>
        </authorList>
    </citation>
    <scope>IDENTIFICATION</scope>
    <source>
        <tissue evidence="9 10">Total insect</tissue>
    </source>
</reference>
<feature type="domain" description="C2H2-type" evidence="7">
    <location>
        <begin position="639"/>
        <end position="668"/>
    </location>
</feature>
<keyword evidence="1" id="KW-0479">Metal-binding</keyword>
<feature type="domain" description="C2H2-type" evidence="7">
    <location>
        <begin position="608"/>
        <end position="637"/>
    </location>
</feature>
<evidence type="ECO:0000256" key="4">
    <source>
        <dbReference type="ARBA" id="ARBA00022833"/>
    </source>
</evidence>
<dbReference type="KEGG" id="tpal:117642032"/>
<evidence type="ECO:0000259" key="7">
    <source>
        <dbReference type="PROSITE" id="PS50157"/>
    </source>
</evidence>
<dbReference type="FunFam" id="3.30.160.60:FF:000007">
    <property type="entry name" value="Basic krueppel-like factor 3"/>
    <property type="match status" value="1"/>
</dbReference>
<gene>
    <name evidence="9 10" type="primary">LOC117642032</name>
</gene>
<dbReference type="GO" id="GO:0008270">
    <property type="term" value="F:zinc ion binding"/>
    <property type="evidence" value="ECO:0007669"/>
    <property type="project" value="UniProtKB-KW"/>
</dbReference>
<organism evidence="10">
    <name type="scientific">Thrips palmi</name>
    <name type="common">Melon thrips</name>
    <dbReference type="NCBI Taxonomy" id="161013"/>
    <lineage>
        <taxon>Eukaryota</taxon>
        <taxon>Metazoa</taxon>
        <taxon>Ecdysozoa</taxon>
        <taxon>Arthropoda</taxon>
        <taxon>Hexapoda</taxon>
        <taxon>Insecta</taxon>
        <taxon>Pterygota</taxon>
        <taxon>Neoptera</taxon>
        <taxon>Paraneoptera</taxon>
        <taxon>Thysanoptera</taxon>
        <taxon>Terebrantia</taxon>
        <taxon>Thripoidea</taxon>
        <taxon>Thripidae</taxon>
        <taxon>Thrips</taxon>
    </lineage>
</organism>
<dbReference type="GO" id="GO:0005634">
    <property type="term" value="C:nucleus"/>
    <property type="evidence" value="ECO:0007669"/>
    <property type="project" value="TreeGrafter"/>
</dbReference>
<evidence type="ECO:0000256" key="5">
    <source>
        <dbReference type="PROSITE-ProRule" id="PRU00042"/>
    </source>
</evidence>
<evidence type="ECO:0000313" key="8">
    <source>
        <dbReference type="Proteomes" id="UP000515158"/>
    </source>
</evidence>
<dbReference type="OrthoDB" id="6277246at2759"/>
<feature type="domain" description="C2H2-type" evidence="7">
    <location>
        <begin position="577"/>
        <end position="606"/>
    </location>
</feature>
<keyword evidence="8" id="KW-1185">Reference proteome</keyword>
<dbReference type="PROSITE" id="PS50157">
    <property type="entry name" value="ZINC_FINGER_C2H2_2"/>
    <property type="match status" value="9"/>
</dbReference>
<evidence type="ECO:0000256" key="6">
    <source>
        <dbReference type="SAM" id="MobiDB-lite"/>
    </source>
</evidence>
<dbReference type="FunFam" id="3.30.160.60:FF:000125">
    <property type="entry name" value="Putative zinc finger protein 143"/>
    <property type="match status" value="1"/>
</dbReference>
<dbReference type="GeneID" id="117642032"/>
<sequence>MALDASSELYILPFKPPNESRFHNLCKNGSVVGSSSDVSNDLLEIRITEIPQDLDGETMLHSRDITGTSNDFGAVMKHQEIDFESLNQILCKDVVFMSSNSDDSKLITGSDVTMFSEVKTLSSVPVIMFSKDDSDHDIVSHSELLPEDTCHFSTDKDDDYIVFKDDTDVLGAVEVLGVDTMESINEVWIPDQEQLPEVGLDMCESIGPQPSGTHLVPVKLENNVVFIDAAPSNNVTKPETRAQVSRTRRKSIETSSQDRPSVISIAFPNAEKLNLNLRQTSARTKRNSHPDSILNQVTAQVQMPSSKSPGNQAPVQPTPSAHSRSVLKTSLAKKGAKYSAVKPKGSGRQVLKEDHFISLINQSSKQINQNVHLMKKPGSKVVKGNLSKSQSLAVVAISSDKSKDLTEIVVSTAKGDQIFKGKTSELINATPNLWCTSSGKKCEETGDHNSLEEEELLEYQPVTDALQKLGVPTLSWVQNKPEDQKLWYCPEKSCKKLFPVLNQLKVHILGHYGVRPYKCDFPNCQWAFYTHFKLKRHKETHLQRKDFKCSVPECGRSFTTIYNLKTHQKLHKRPAEIMCPVKDCNEFFQTRRSLEFHLKEHGSDHAPYVCPYASCQKRYYTVNSVNSHIRSHQHKDDEIRCQWSGCTKVFTKPCRLRAHMRTHTGDKPYLCTHPGCTWAFTSSSKLRRHQFKHTNVRNFQCPIEGCGKMFMRSEHLKEHALTHSSERTFQCPHPNCNMKFSAKSSLYVHSKKHRAKVHAVPNDTLTEAITSIPVKVIQSTGKICTESSVSSVPEMNMEDHVVIQSLPCENTVQPDIPEGTQTLDLIPLLSEDEALVAELVGMEPVTFEHNASASLRSEDTSNISPEVMENSSIVLNTLPGYVDDPGTPNHMSQVLICTQEPEENLSDAVEQDEEISHVLHPESARSSITIHSWTKFKKVRQSQSIRTPRQPKRPPQQTRKPSLRLHAVEIDKSPLSGTKQDGLSNGRAPLDVVLSAGYLGSGQDSIAHLLLPDDLATTSDLYSSEDGILSMDSSFAPSTINLRDLE</sequence>
<dbReference type="InterPro" id="IPR051061">
    <property type="entry name" value="Zinc_finger_trans_reg"/>
</dbReference>
<proteinExistence type="predicted"/>
<feature type="region of interest" description="Disordered" evidence="6">
    <location>
        <begin position="301"/>
        <end position="324"/>
    </location>
</feature>
<feature type="region of interest" description="Disordered" evidence="6">
    <location>
        <begin position="939"/>
        <end position="963"/>
    </location>
</feature>
<evidence type="ECO:0000256" key="1">
    <source>
        <dbReference type="ARBA" id="ARBA00022723"/>
    </source>
</evidence>
<feature type="domain" description="C2H2-type" evidence="7">
    <location>
        <begin position="669"/>
        <end position="698"/>
    </location>
</feature>
<dbReference type="SUPFAM" id="SSF57667">
    <property type="entry name" value="beta-beta-alpha zinc fingers"/>
    <property type="match status" value="4"/>
</dbReference>
<feature type="domain" description="C2H2-type" evidence="7">
    <location>
        <begin position="547"/>
        <end position="576"/>
    </location>
</feature>